<evidence type="ECO:0008006" key="5">
    <source>
        <dbReference type="Google" id="ProtNLM"/>
    </source>
</evidence>
<feature type="disulfide bond" evidence="2">
    <location>
        <begin position="165"/>
        <end position="175"/>
    </location>
</feature>
<feature type="disulfide bond" evidence="2">
    <location>
        <begin position="54"/>
        <end position="64"/>
    </location>
</feature>
<dbReference type="Proteomes" id="UP001367508">
    <property type="component" value="Unassembled WGS sequence"/>
</dbReference>
<accession>A0AAN9KQD1</accession>
<dbReference type="SUPFAM" id="SSF49870">
    <property type="entry name" value="Osmotin, thaumatin-like protein"/>
    <property type="match status" value="1"/>
</dbReference>
<dbReference type="InterPro" id="IPR037176">
    <property type="entry name" value="Osmotin/thaumatin-like_sf"/>
</dbReference>
<keyword evidence="4" id="KW-1185">Reference proteome</keyword>
<dbReference type="AlphaFoldDB" id="A0AAN9KQD1"/>
<dbReference type="PROSITE" id="PS51367">
    <property type="entry name" value="THAUMATIN_2"/>
    <property type="match status" value="1"/>
</dbReference>
<evidence type="ECO:0000313" key="4">
    <source>
        <dbReference type="Proteomes" id="UP001367508"/>
    </source>
</evidence>
<keyword evidence="2" id="KW-1015">Disulfide bond</keyword>
<dbReference type="PANTHER" id="PTHR31048">
    <property type="entry name" value="OS03G0233200 PROTEIN"/>
    <property type="match status" value="1"/>
</dbReference>
<proteinExistence type="inferred from homology"/>
<feature type="disulfide bond" evidence="2">
    <location>
        <begin position="123"/>
        <end position="203"/>
    </location>
</feature>
<name>A0AAN9KQD1_CANGL</name>
<comment type="caution">
    <text evidence="3">The sequence shown here is derived from an EMBL/GenBank/DDBJ whole genome shotgun (WGS) entry which is preliminary data.</text>
</comment>
<dbReference type="PRINTS" id="PR00347">
    <property type="entry name" value="THAUMATIN"/>
</dbReference>
<reference evidence="3 4" key="1">
    <citation type="submission" date="2024-01" db="EMBL/GenBank/DDBJ databases">
        <title>The genomes of 5 underutilized Papilionoideae crops provide insights into root nodulation and disease resistanc.</title>
        <authorList>
            <person name="Jiang F."/>
        </authorList>
    </citation>
    <scope>NUCLEOTIDE SEQUENCE [LARGE SCALE GENOMIC DNA]</scope>
    <source>
        <strain evidence="3">LVBAO_FW01</strain>
        <tissue evidence="3">Leaves</tissue>
    </source>
</reference>
<sequence length="214" mass="23813">MINNCPETIWPAAHTKEGVAIIPTGWKLEPTYSYDINFGPNDSWTGLIWARTGCSGENYKNFQCDIGDCGTNTIRCHHNTPKPPISLLRLHLNPEGGNSDYKLDLMQGFNLPMQITPISSVQCQKIVFLRDIRQQCPDFLAVYGNERKIACKSPCFTTGEPKYCCTGAFASPEKCEPNEYTKIIKDVCPQAVSNAFDNTNFSCIGGTSFMVTFC</sequence>
<dbReference type="SMART" id="SM00205">
    <property type="entry name" value="THN"/>
    <property type="match status" value="1"/>
</dbReference>
<protein>
    <recommendedName>
        <fullName evidence="5">Thaumatin-like protein</fullName>
    </recommendedName>
</protein>
<organism evidence="3 4">
    <name type="scientific">Canavalia gladiata</name>
    <name type="common">Sword bean</name>
    <name type="synonym">Dolichos gladiatus</name>
    <dbReference type="NCBI Taxonomy" id="3824"/>
    <lineage>
        <taxon>Eukaryota</taxon>
        <taxon>Viridiplantae</taxon>
        <taxon>Streptophyta</taxon>
        <taxon>Embryophyta</taxon>
        <taxon>Tracheophyta</taxon>
        <taxon>Spermatophyta</taxon>
        <taxon>Magnoliopsida</taxon>
        <taxon>eudicotyledons</taxon>
        <taxon>Gunneridae</taxon>
        <taxon>Pentapetalae</taxon>
        <taxon>rosids</taxon>
        <taxon>fabids</taxon>
        <taxon>Fabales</taxon>
        <taxon>Fabaceae</taxon>
        <taxon>Papilionoideae</taxon>
        <taxon>50 kb inversion clade</taxon>
        <taxon>NPAAA clade</taxon>
        <taxon>indigoferoid/millettioid clade</taxon>
        <taxon>Phaseoleae</taxon>
        <taxon>Canavalia</taxon>
    </lineage>
</organism>
<evidence type="ECO:0000256" key="1">
    <source>
        <dbReference type="ARBA" id="ARBA00010607"/>
    </source>
</evidence>
<comment type="similarity">
    <text evidence="1">Belongs to the thaumatin family.</text>
</comment>
<dbReference type="PIRSF" id="PIRSF002703">
    <property type="entry name" value="Thaumatin"/>
    <property type="match status" value="1"/>
</dbReference>
<evidence type="ECO:0000256" key="2">
    <source>
        <dbReference type="PIRSR" id="PIRSR002703-1"/>
    </source>
</evidence>
<dbReference type="InterPro" id="IPR001938">
    <property type="entry name" value="Thaumatin"/>
</dbReference>
<evidence type="ECO:0000313" key="3">
    <source>
        <dbReference type="EMBL" id="KAK7320786.1"/>
    </source>
</evidence>
<feature type="disulfide bond" evidence="2">
    <location>
        <begin position="155"/>
        <end position="164"/>
    </location>
</feature>
<dbReference type="Gene3D" id="2.60.110.10">
    <property type="entry name" value="Thaumatin"/>
    <property type="match status" value="1"/>
</dbReference>
<feature type="disulfide bond" evidence="2">
    <location>
        <begin position="136"/>
        <end position="151"/>
    </location>
</feature>
<feature type="disulfide bond" evidence="2">
    <location>
        <begin position="5"/>
        <end position="214"/>
    </location>
</feature>
<gene>
    <name evidence="3" type="ORF">VNO77_30586</name>
</gene>
<dbReference type="Pfam" id="PF00314">
    <property type="entry name" value="Thaumatin"/>
    <property type="match status" value="1"/>
</dbReference>
<dbReference type="EMBL" id="JAYMYQ010000007">
    <property type="protein sequence ID" value="KAK7320786.1"/>
    <property type="molecule type" value="Genomic_DNA"/>
</dbReference>
<feature type="disulfide bond" evidence="2">
    <location>
        <begin position="69"/>
        <end position="76"/>
    </location>
</feature>